<gene>
    <name evidence="9" type="primary">MED8</name>
    <name evidence="11" type="ORF">TI39_contig353g00032</name>
</gene>
<dbReference type="GO" id="GO:0016592">
    <property type="term" value="C:mediator complex"/>
    <property type="evidence" value="ECO:0007669"/>
    <property type="project" value="InterPro"/>
</dbReference>
<evidence type="ECO:0000256" key="4">
    <source>
        <dbReference type="ARBA" id="ARBA00023015"/>
    </source>
</evidence>
<evidence type="ECO:0000313" key="12">
    <source>
        <dbReference type="Proteomes" id="UP000033647"/>
    </source>
</evidence>
<dbReference type="Gene3D" id="1.20.58.1710">
    <property type="match status" value="1"/>
</dbReference>
<keyword evidence="4 9" id="KW-0805">Transcription regulation</keyword>
<accession>A0A0F4GR34</accession>
<dbReference type="GO" id="GO:0006357">
    <property type="term" value="P:regulation of transcription by RNA polymerase II"/>
    <property type="evidence" value="ECO:0007669"/>
    <property type="project" value="InterPro"/>
</dbReference>
<comment type="function">
    <text evidence="9">Component of the Mediator complex, a coactivator involved in the regulated transcription of nearly all RNA polymerase II-dependent genes. Mediator functions as a bridge to convey information from gene-specific regulatory proteins to the basal RNA polymerase II transcription machinery. Mediator is recruited to promoters by direct interactions with regulatory proteins and serves as a scaffold for the assembly of a functional preinitiation complex with RNA polymerase II and the general transcription factors.</text>
</comment>
<comment type="subcellular location">
    <subcellularLocation>
        <location evidence="1 9">Nucleus</location>
    </subcellularLocation>
</comment>
<dbReference type="Pfam" id="PF10232">
    <property type="entry name" value="Med8"/>
    <property type="match status" value="1"/>
</dbReference>
<dbReference type="Gene3D" id="6.10.250.2610">
    <property type="match status" value="1"/>
</dbReference>
<evidence type="ECO:0000256" key="7">
    <source>
        <dbReference type="ARBA" id="ARBA00023242"/>
    </source>
</evidence>
<evidence type="ECO:0000256" key="1">
    <source>
        <dbReference type="ARBA" id="ARBA00004123"/>
    </source>
</evidence>
<comment type="subunit">
    <text evidence="9">Component of the Mediator complex.</text>
</comment>
<feature type="compositionally biased region" description="Polar residues" evidence="10">
    <location>
        <begin position="116"/>
        <end position="130"/>
    </location>
</feature>
<dbReference type="GO" id="GO:0070847">
    <property type="term" value="C:core mediator complex"/>
    <property type="evidence" value="ECO:0007669"/>
    <property type="project" value="TreeGrafter"/>
</dbReference>
<dbReference type="PANTHER" id="PTHR13074:SF9">
    <property type="entry name" value="MEDIATOR OF RNA POLYMERASE II TRANSCRIPTION SUBUNIT 8"/>
    <property type="match status" value="1"/>
</dbReference>
<feature type="compositionally biased region" description="Basic and acidic residues" evidence="10">
    <location>
        <begin position="199"/>
        <end position="213"/>
    </location>
</feature>
<dbReference type="EMBL" id="LAFY01000345">
    <property type="protein sequence ID" value="KJX99688.1"/>
    <property type="molecule type" value="Genomic_DNA"/>
</dbReference>
<evidence type="ECO:0000256" key="6">
    <source>
        <dbReference type="ARBA" id="ARBA00023163"/>
    </source>
</evidence>
<evidence type="ECO:0000256" key="5">
    <source>
        <dbReference type="ARBA" id="ARBA00023159"/>
    </source>
</evidence>
<keyword evidence="12" id="KW-1185">Reference proteome</keyword>
<evidence type="ECO:0000256" key="2">
    <source>
        <dbReference type="ARBA" id="ARBA00005716"/>
    </source>
</evidence>
<reference evidence="11 12" key="1">
    <citation type="submission" date="2015-03" db="EMBL/GenBank/DDBJ databases">
        <title>RNA-seq based gene annotation and comparative genomics of four Zymoseptoria species reveal species-specific pathogenicity related genes and transposable element activity.</title>
        <authorList>
            <person name="Grandaubert J."/>
            <person name="Bhattacharyya A."/>
            <person name="Stukenbrock E.H."/>
        </authorList>
    </citation>
    <scope>NUCLEOTIDE SEQUENCE [LARGE SCALE GENOMIC DNA]</scope>
    <source>
        <strain evidence="11 12">Zb18110</strain>
    </source>
</reference>
<keyword evidence="5 9" id="KW-0010">Activator</keyword>
<keyword evidence="6 9" id="KW-0804">Transcription</keyword>
<evidence type="ECO:0000256" key="3">
    <source>
        <dbReference type="ARBA" id="ARBA00020637"/>
    </source>
</evidence>
<sequence>MALPPEHFKALDQLRLRLSQLSTSIGLLRNELEREQPLPTWPELQTAASSLGSNLQNLAATLSSQRQLFSSEHAYPLPDFPGHTQEGLLQQLLRKKLDPKAEAWISESLEGDKKTQNGTAEEQATLSSEDTMALWSWAGNAIGEMRTEMEDSGSFRDDYTLAERQAGISSVITGIKRKLGRDMDSEEEDDDEDDEDGNMDTKDEEMKDGHEADASASQGASLEGFNPTAPPIPLDTLLRFATGSNPLQAGSSV</sequence>
<protein>
    <recommendedName>
        <fullName evidence="3 9">Mediator of RNA polymerase II transcription subunit 8</fullName>
    </recommendedName>
    <alternativeName>
        <fullName evidence="8 9">Mediator complex subunit 8</fullName>
    </alternativeName>
</protein>
<dbReference type="GO" id="GO:0000978">
    <property type="term" value="F:RNA polymerase II cis-regulatory region sequence-specific DNA binding"/>
    <property type="evidence" value="ECO:0007669"/>
    <property type="project" value="TreeGrafter"/>
</dbReference>
<evidence type="ECO:0000256" key="10">
    <source>
        <dbReference type="SAM" id="MobiDB-lite"/>
    </source>
</evidence>
<name>A0A0F4GR34_9PEZI</name>
<feature type="region of interest" description="Disordered" evidence="10">
    <location>
        <begin position="179"/>
        <end position="236"/>
    </location>
</feature>
<evidence type="ECO:0000256" key="9">
    <source>
        <dbReference type="RuleBase" id="RU364144"/>
    </source>
</evidence>
<dbReference type="OrthoDB" id="5329317at2759"/>
<dbReference type="PANTHER" id="PTHR13074">
    <property type="entry name" value="MEDIATOR OF RNA POLYMERASE II TRANSCRIPTION SUBUNIT 8"/>
    <property type="match status" value="1"/>
</dbReference>
<dbReference type="Proteomes" id="UP000033647">
    <property type="component" value="Unassembled WGS sequence"/>
</dbReference>
<dbReference type="InterPro" id="IPR019364">
    <property type="entry name" value="Mediatior_Med8_fun/met"/>
</dbReference>
<proteinExistence type="inferred from homology"/>
<evidence type="ECO:0000256" key="8">
    <source>
        <dbReference type="ARBA" id="ARBA00031261"/>
    </source>
</evidence>
<feature type="compositionally biased region" description="Acidic residues" evidence="10">
    <location>
        <begin position="184"/>
        <end position="198"/>
    </location>
</feature>
<organism evidence="11 12">
    <name type="scientific">Zymoseptoria brevis</name>
    <dbReference type="NCBI Taxonomy" id="1047168"/>
    <lineage>
        <taxon>Eukaryota</taxon>
        <taxon>Fungi</taxon>
        <taxon>Dikarya</taxon>
        <taxon>Ascomycota</taxon>
        <taxon>Pezizomycotina</taxon>
        <taxon>Dothideomycetes</taxon>
        <taxon>Dothideomycetidae</taxon>
        <taxon>Mycosphaerellales</taxon>
        <taxon>Mycosphaerellaceae</taxon>
        <taxon>Zymoseptoria</taxon>
    </lineage>
</organism>
<comment type="similarity">
    <text evidence="2 9">Belongs to the Mediator complex subunit 8 family.</text>
</comment>
<keyword evidence="7 9" id="KW-0539">Nucleus</keyword>
<evidence type="ECO:0000313" key="11">
    <source>
        <dbReference type="EMBL" id="KJX99688.1"/>
    </source>
</evidence>
<dbReference type="GO" id="GO:0003712">
    <property type="term" value="F:transcription coregulator activity"/>
    <property type="evidence" value="ECO:0007669"/>
    <property type="project" value="InterPro"/>
</dbReference>
<comment type="caution">
    <text evidence="11">The sequence shown here is derived from an EMBL/GenBank/DDBJ whole genome shotgun (WGS) entry which is preliminary data.</text>
</comment>
<feature type="region of interest" description="Disordered" evidence="10">
    <location>
        <begin position="107"/>
        <end position="130"/>
    </location>
</feature>
<dbReference type="AlphaFoldDB" id="A0A0F4GR34"/>